<keyword evidence="3" id="KW-1185">Reference proteome</keyword>
<organism evidence="2 3">
    <name type="scientific">Pelagibacterium flavum</name>
    <dbReference type="NCBI Taxonomy" id="2984530"/>
    <lineage>
        <taxon>Bacteria</taxon>
        <taxon>Pseudomonadati</taxon>
        <taxon>Pseudomonadota</taxon>
        <taxon>Alphaproteobacteria</taxon>
        <taxon>Hyphomicrobiales</taxon>
        <taxon>Devosiaceae</taxon>
        <taxon>Pelagibacterium</taxon>
    </lineage>
</organism>
<feature type="region of interest" description="Disordered" evidence="1">
    <location>
        <begin position="271"/>
        <end position="293"/>
    </location>
</feature>
<gene>
    <name evidence="2" type="ORF">OF122_01960</name>
</gene>
<dbReference type="EMBL" id="CP107716">
    <property type="protein sequence ID" value="UYQ72578.1"/>
    <property type="molecule type" value="Genomic_DNA"/>
</dbReference>
<name>A0ABY6IPT8_9HYPH</name>
<evidence type="ECO:0000313" key="3">
    <source>
        <dbReference type="Proteomes" id="UP001163882"/>
    </source>
</evidence>
<sequence>MEKVRKWALIGRLAAIVQKRQSGQPRLAFETDLAGRLGLSRGALRNYSDASRLVRDVPDPALRAVLFRSSAVAASIVGRWFRRDPDAVYRYLETALAGTPPRITDDRALLRAERNARQASPRSATSRISHMPADLGTQLAKILSSGDTHYWRPEIVTHLSRQGRLPAERQLLLFVPRDPLSDFLGVSQILIETHPGHVIDESSFALPRPTGPEIALGFIEIPERVTFERYRLESRQIWTRAIAAGLYLDLVVLVLPSSAARRHLLSSIPTTGAEWSHRPDASRPRRAGAPSCASRPVIARLPDPGAAIMVATRRSLLADLVKDDPRAARQARLRLQKP</sequence>
<protein>
    <submittedName>
        <fullName evidence="2">Uncharacterized protein</fullName>
    </submittedName>
</protein>
<evidence type="ECO:0000313" key="2">
    <source>
        <dbReference type="EMBL" id="UYQ72578.1"/>
    </source>
</evidence>
<accession>A0ABY6IPT8</accession>
<evidence type="ECO:0000256" key="1">
    <source>
        <dbReference type="SAM" id="MobiDB-lite"/>
    </source>
</evidence>
<proteinExistence type="predicted"/>
<reference evidence="2" key="1">
    <citation type="submission" date="2022-10" db="EMBL/GenBank/DDBJ databases">
        <title>YIM 151497 complete genome.</title>
        <authorList>
            <person name="Chen X."/>
        </authorList>
    </citation>
    <scope>NUCLEOTIDE SEQUENCE</scope>
    <source>
        <strain evidence="2">YIM 151497</strain>
    </source>
</reference>
<dbReference type="Proteomes" id="UP001163882">
    <property type="component" value="Chromosome"/>
</dbReference>
<dbReference type="RefSeq" id="WP_264226204.1">
    <property type="nucleotide sequence ID" value="NZ_CP107716.1"/>
</dbReference>